<comment type="caution">
    <text evidence="1">The sequence shown here is derived from an EMBL/GenBank/DDBJ whole genome shotgun (WGS) entry which is preliminary data.</text>
</comment>
<proteinExistence type="predicted"/>
<organism evidence="1 2">
    <name type="scientific">Gelidibacter maritimus</name>
    <dbReference type="NCBI Taxonomy" id="2761487"/>
    <lineage>
        <taxon>Bacteria</taxon>
        <taxon>Pseudomonadati</taxon>
        <taxon>Bacteroidota</taxon>
        <taxon>Flavobacteriia</taxon>
        <taxon>Flavobacteriales</taxon>
        <taxon>Flavobacteriaceae</taxon>
        <taxon>Gelidibacter</taxon>
    </lineage>
</organism>
<feature type="non-terminal residue" evidence="1">
    <location>
        <position position="1"/>
    </location>
</feature>
<dbReference type="EMBL" id="JACGLT010000054">
    <property type="protein sequence ID" value="MBA6154900.1"/>
    <property type="molecule type" value="Genomic_DNA"/>
</dbReference>
<dbReference type="InterPro" id="IPR013783">
    <property type="entry name" value="Ig-like_fold"/>
</dbReference>
<name>A0A7W2R677_9FLAO</name>
<evidence type="ECO:0000313" key="2">
    <source>
        <dbReference type="Proteomes" id="UP000541857"/>
    </source>
</evidence>
<reference evidence="1 2" key="1">
    <citation type="submission" date="2020-07" db="EMBL/GenBank/DDBJ databases">
        <title>Bacterium isolated from marine sediment.</title>
        <authorList>
            <person name="Shang D."/>
        </authorList>
    </citation>
    <scope>NUCLEOTIDE SEQUENCE [LARGE SCALE GENOMIC DNA]</scope>
    <source>
        <strain evidence="1 2">F6074</strain>
    </source>
</reference>
<dbReference type="Proteomes" id="UP000541857">
    <property type="component" value="Unassembled WGS sequence"/>
</dbReference>
<feature type="non-terminal residue" evidence="1">
    <location>
        <position position="157"/>
    </location>
</feature>
<evidence type="ECO:0000313" key="1">
    <source>
        <dbReference type="EMBL" id="MBA6154900.1"/>
    </source>
</evidence>
<keyword evidence="2" id="KW-1185">Reference proteome</keyword>
<dbReference type="Gene3D" id="2.60.40.10">
    <property type="entry name" value="Immunoglobulins"/>
    <property type="match status" value="1"/>
</dbReference>
<sequence length="157" mass="15608">ATGGATYLWSTGATTESISVSPSSTTTYSVTAYDESGQYSDTDEVKVSVNAPPTVEAGGNVTINSGDNVTLTATGATTYKWSNGATGASITVSPSTSRTYTVTGISNGCEATDTVRVTVTNTVEVVADAGADQSICAGSSATLTATGGATYLWSTGA</sequence>
<evidence type="ECO:0008006" key="3">
    <source>
        <dbReference type="Google" id="ProtNLM"/>
    </source>
</evidence>
<accession>A0A7W2R677</accession>
<dbReference type="AlphaFoldDB" id="A0A7W2R677"/>
<gene>
    <name evidence="1" type="ORF">H3Z82_19455</name>
</gene>
<protein>
    <recommendedName>
        <fullName evidence="3">Ig-like domain-containing protein</fullName>
    </recommendedName>
</protein>